<keyword evidence="5" id="KW-0961">Cell wall biogenesis/degradation</keyword>
<evidence type="ECO:0000256" key="2">
    <source>
        <dbReference type="ARBA" id="ARBA00010860"/>
    </source>
</evidence>
<dbReference type="Pfam" id="PF01520">
    <property type="entry name" value="Amidase_3"/>
    <property type="match status" value="1"/>
</dbReference>
<dbReference type="InterPro" id="IPR050695">
    <property type="entry name" value="N-acetylmuramoyl_amidase_3"/>
</dbReference>
<keyword evidence="6" id="KW-0732">Signal</keyword>
<dbReference type="PANTHER" id="PTHR30404">
    <property type="entry name" value="N-ACETYLMURAMOYL-L-ALANINE AMIDASE"/>
    <property type="match status" value="1"/>
</dbReference>
<evidence type="ECO:0000313" key="9">
    <source>
        <dbReference type="Proteomes" id="UP001500171"/>
    </source>
</evidence>
<dbReference type="Proteomes" id="UP001500171">
    <property type="component" value="Unassembled WGS sequence"/>
</dbReference>
<accession>A0ABP9NJQ9</accession>
<evidence type="ECO:0000313" key="8">
    <source>
        <dbReference type="EMBL" id="GAA5114973.1"/>
    </source>
</evidence>
<evidence type="ECO:0000256" key="1">
    <source>
        <dbReference type="ARBA" id="ARBA00001561"/>
    </source>
</evidence>
<dbReference type="InterPro" id="IPR002508">
    <property type="entry name" value="MurNAc-LAA_cat"/>
</dbReference>
<feature type="domain" description="MurNAc-LAA" evidence="7">
    <location>
        <begin position="90"/>
        <end position="248"/>
    </location>
</feature>
<gene>
    <name evidence="8" type="ORF">GCM10023211_25240</name>
</gene>
<feature type="signal peptide" evidence="6">
    <location>
        <begin position="1"/>
        <end position="26"/>
    </location>
</feature>
<dbReference type="CDD" id="cd02696">
    <property type="entry name" value="MurNAc-LAA"/>
    <property type="match status" value="1"/>
</dbReference>
<keyword evidence="9" id="KW-1185">Reference proteome</keyword>
<sequence>MDDMKKIIPIISLFLVALLTCSQAYAKVVIAIDAGHGGKDSGAVGQQKLYEKTVTLSIAKKLMVLINKDPQLKAVLTRSNDSYISVFQRSEIARKQKADLLISIHADAAPNRSAKGASIWVLSTKRADTELGRWIEQHEKQSELLGGAGDVLSEGDNPFLSQAILDLQFSNSQRVGYGLASDVLKEMAKVVTLHKRVPEHASLGVLRSPDIPSILVEVGFISNLSEEKLLRSDAHQNKIAQAIYKGLKNYIKNNPINKEKH</sequence>
<evidence type="ECO:0000256" key="6">
    <source>
        <dbReference type="SAM" id="SignalP"/>
    </source>
</evidence>
<evidence type="ECO:0000259" key="7">
    <source>
        <dbReference type="SMART" id="SM00646"/>
    </source>
</evidence>
<dbReference type="Gene3D" id="3.40.630.40">
    <property type="entry name" value="Zn-dependent exopeptidases"/>
    <property type="match status" value="1"/>
</dbReference>
<dbReference type="PANTHER" id="PTHR30404:SF6">
    <property type="entry name" value="N-ACETYLMURAMOYL-L-ALANINE AMIDASE AMIB"/>
    <property type="match status" value="1"/>
</dbReference>
<dbReference type="SMART" id="SM00646">
    <property type="entry name" value="Ami_3"/>
    <property type="match status" value="1"/>
</dbReference>
<feature type="chain" id="PRO_5046298674" description="N-acetylmuramoyl-L-alanine amidase" evidence="6">
    <location>
        <begin position="27"/>
        <end position="261"/>
    </location>
</feature>
<evidence type="ECO:0000256" key="5">
    <source>
        <dbReference type="ARBA" id="ARBA00023316"/>
    </source>
</evidence>
<organism evidence="8 9">
    <name type="scientific">Orbus sasakiae</name>
    <dbReference type="NCBI Taxonomy" id="1078475"/>
    <lineage>
        <taxon>Bacteria</taxon>
        <taxon>Pseudomonadati</taxon>
        <taxon>Pseudomonadota</taxon>
        <taxon>Gammaproteobacteria</taxon>
        <taxon>Orbales</taxon>
        <taxon>Orbaceae</taxon>
        <taxon>Orbus</taxon>
    </lineage>
</organism>
<proteinExistence type="inferred from homology"/>
<comment type="catalytic activity">
    <reaction evidence="1">
        <text>Hydrolyzes the link between N-acetylmuramoyl residues and L-amino acid residues in certain cell-wall glycopeptides.</text>
        <dbReference type="EC" id="3.5.1.28"/>
    </reaction>
</comment>
<protein>
    <recommendedName>
        <fullName evidence="3">N-acetylmuramoyl-L-alanine amidase</fullName>
        <ecNumber evidence="3">3.5.1.28</ecNumber>
    </recommendedName>
</protein>
<name>A0ABP9NJQ9_9GAMM</name>
<dbReference type="EC" id="3.5.1.28" evidence="3"/>
<evidence type="ECO:0000256" key="3">
    <source>
        <dbReference type="ARBA" id="ARBA00011901"/>
    </source>
</evidence>
<keyword evidence="4" id="KW-0378">Hydrolase</keyword>
<comment type="caution">
    <text evidence="8">The sequence shown here is derived from an EMBL/GenBank/DDBJ whole genome shotgun (WGS) entry which is preliminary data.</text>
</comment>
<evidence type="ECO:0000256" key="4">
    <source>
        <dbReference type="ARBA" id="ARBA00022801"/>
    </source>
</evidence>
<dbReference type="SUPFAM" id="SSF53187">
    <property type="entry name" value="Zn-dependent exopeptidases"/>
    <property type="match status" value="1"/>
</dbReference>
<dbReference type="EMBL" id="BAABHY010000015">
    <property type="protein sequence ID" value="GAA5114973.1"/>
    <property type="molecule type" value="Genomic_DNA"/>
</dbReference>
<comment type="similarity">
    <text evidence="2">Belongs to the N-acetylmuramoyl-L-alanine amidase 3 family.</text>
</comment>
<reference evidence="9" key="1">
    <citation type="journal article" date="2019" name="Int. J. Syst. Evol. Microbiol.">
        <title>The Global Catalogue of Microorganisms (GCM) 10K type strain sequencing project: providing services to taxonomists for standard genome sequencing and annotation.</title>
        <authorList>
            <consortium name="The Broad Institute Genomics Platform"/>
            <consortium name="The Broad Institute Genome Sequencing Center for Infectious Disease"/>
            <person name="Wu L."/>
            <person name="Ma J."/>
        </authorList>
    </citation>
    <scope>NUCLEOTIDE SEQUENCE [LARGE SCALE GENOMIC DNA]</scope>
    <source>
        <strain evidence="9">JCM 18050</strain>
    </source>
</reference>